<feature type="region of interest" description="Disordered" evidence="6">
    <location>
        <begin position="1037"/>
        <end position="1063"/>
    </location>
</feature>
<keyword evidence="9" id="KW-1185">Reference proteome</keyword>
<evidence type="ECO:0000259" key="7">
    <source>
        <dbReference type="PROSITE" id="PS52027"/>
    </source>
</evidence>
<dbReference type="eggNOG" id="KOG3940">
    <property type="taxonomic scope" value="Eukaryota"/>
</dbReference>
<dbReference type="PANTHER" id="PTHR13555:SF36">
    <property type="entry name" value="ZINC FINGER C2HC DOMAIN-CONTAINING PROTEIN 1B"/>
    <property type="match status" value="1"/>
</dbReference>
<evidence type="ECO:0000256" key="2">
    <source>
        <dbReference type="ARBA" id="ARBA00022737"/>
    </source>
</evidence>
<feature type="compositionally biased region" description="Gly residues" evidence="6">
    <location>
        <begin position="785"/>
        <end position="800"/>
    </location>
</feature>
<organism evidence="8 9">
    <name type="scientific">Ectocarpus siliculosus</name>
    <name type="common">Brown alga</name>
    <name type="synonym">Conferva siliculosa</name>
    <dbReference type="NCBI Taxonomy" id="2880"/>
    <lineage>
        <taxon>Eukaryota</taxon>
        <taxon>Sar</taxon>
        <taxon>Stramenopiles</taxon>
        <taxon>Ochrophyta</taxon>
        <taxon>PX clade</taxon>
        <taxon>Phaeophyceae</taxon>
        <taxon>Ectocarpales</taxon>
        <taxon>Ectocarpaceae</taxon>
        <taxon>Ectocarpus</taxon>
    </lineage>
</organism>
<feature type="compositionally biased region" description="Low complexity" evidence="6">
    <location>
        <begin position="294"/>
        <end position="303"/>
    </location>
</feature>
<reference evidence="8 9" key="1">
    <citation type="journal article" date="2010" name="Nature">
        <title>The Ectocarpus genome and the independent evolution of multicellularity in brown algae.</title>
        <authorList>
            <person name="Cock J.M."/>
            <person name="Sterck L."/>
            <person name="Rouze P."/>
            <person name="Scornet D."/>
            <person name="Allen A.E."/>
            <person name="Amoutzias G."/>
            <person name="Anthouard V."/>
            <person name="Artiguenave F."/>
            <person name="Aury J.M."/>
            <person name="Badger J.H."/>
            <person name="Beszteri B."/>
            <person name="Billiau K."/>
            <person name="Bonnet E."/>
            <person name="Bothwell J.H."/>
            <person name="Bowler C."/>
            <person name="Boyen C."/>
            <person name="Brownlee C."/>
            <person name="Carrano C.J."/>
            <person name="Charrier B."/>
            <person name="Cho G.Y."/>
            <person name="Coelho S.M."/>
            <person name="Collen J."/>
            <person name="Corre E."/>
            <person name="Da Silva C."/>
            <person name="Delage L."/>
            <person name="Delaroque N."/>
            <person name="Dittami S.M."/>
            <person name="Doulbeau S."/>
            <person name="Elias M."/>
            <person name="Farnham G."/>
            <person name="Gachon C.M."/>
            <person name="Gschloessl B."/>
            <person name="Heesch S."/>
            <person name="Jabbari K."/>
            <person name="Jubin C."/>
            <person name="Kawai H."/>
            <person name="Kimura K."/>
            <person name="Kloareg B."/>
            <person name="Kupper F.C."/>
            <person name="Lang D."/>
            <person name="Le Bail A."/>
            <person name="Leblanc C."/>
            <person name="Lerouge P."/>
            <person name="Lohr M."/>
            <person name="Lopez P.J."/>
            <person name="Martens C."/>
            <person name="Maumus F."/>
            <person name="Michel G."/>
            <person name="Miranda-Saavedra D."/>
            <person name="Morales J."/>
            <person name="Moreau H."/>
            <person name="Motomura T."/>
            <person name="Nagasato C."/>
            <person name="Napoli C.A."/>
            <person name="Nelson D.R."/>
            <person name="Nyvall-Collen P."/>
            <person name="Peters A.F."/>
            <person name="Pommier C."/>
            <person name="Potin P."/>
            <person name="Poulain J."/>
            <person name="Quesneville H."/>
            <person name="Read B."/>
            <person name="Rensing S.A."/>
            <person name="Ritter A."/>
            <person name="Rousvoal S."/>
            <person name="Samanta M."/>
            <person name="Samson G."/>
            <person name="Schroeder D.C."/>
            <person name="Segurens B."/>
            <person name="Strittmatter M."/>
            <person name="Tonon T."/>
            <person name="Tregear J.W."/>
            <person name="Valentin K."/>
            <person name="von Dassow P."/>
            <person name="Yamagishi T."/>
            <person name="Van de Peer Y."/>
            <person name="Wincker P."/>
        </authorList>
    </citation>
    <scope>NUCLEOTIDE SEQUENCE [LARGE SCALE GENOMIC DNA]</scope>
    <source>
        <strain evidence="9">Ec32 / CCAP1310/4</strain>
    </source>
</reference>
<protein>
    <submittedName>
        <fullName evidence="8">Zinc finger, C2H2 type family protein</fullName>
    </submittedName>
</protein>
<dbReference type="GO" id="GO:0008270">
    <property type="term" value="F:zinc ion binding"/>
    <property type="evidence" value="ECO:0007669"/>
    <property type="project" value="UniProtKB-KW"/>
</dbReference>
<dbReference type="InParanoid" id="D8LNR2"/>
<dbReference type="AlphaFoldDB" id="D8LNR2"/>
<dbReference type="OrthoDB" id="10066537at2759"/>
<feature type="compositionally biased region" description="Gly residues" evidence="6">
    <location>
        <begin position="811"/>
        <end position="852"/>
    </location>
</feature>
<gene>
    <name evidence="8" type="ORF">Esi_0005_0144</name>
</gene>
<feature type="compositionally biased region" description="Basic and acidic residues" evidence="6">
    <location>
        <begin position="913"/>
        <end position="923"/>
    </location>
</feature>
<feature type="compositionally biased region" description="Pro residues" evidence="6">
    <location>
        <begin position="991"/>
        <end position="1004"/>
    </location>
</feature>
<dbReference type="Pfam" id="PF13913">
    <property type="entry name" value="zf-C2HC_2"/>
    <property type="match status" value="2"/>
</dbReference>
<evidence type="ECO:0000256" key="1">
    <source>
        <dbReference type="ARBA" id="ARBA00022723"/>
    </source>
</evidence>
<accession>D8LNR2</accession>
<dbReference type="PANTHER" id="PTHR13555">
    <property type="entry name" value="C2H2 ZINC FINGER CGI-62-RELATED"/>
    <property type="match status" value="1"/>
</dbReference>
<feature type="compositionally biased region" description="Basic and acidic residues" evidence="6">
    <location>
        <begin position="727"/>
        <end position="736"/>
    </location>
</feature>
<feature type="compositionally biased region" description="Low complexity" evidence="6">
    <location>
        <begin position="676"/>
        <end position="685"/>
    </location>
</feature>
<feature type="region of interest" description="Disordered" evidence="6">
    <location>
        <begin position="913"/>
        <end position="1005"/>
    </location>
</feature>
<evidence type="ECO:0000256" key="4">
    <source>
        <dbReference type="ARBA" id="ARBA00022833"/>
    </source>
</evidence>
<dbReference type="Proteomes" id="UP000002630">
    <property type="component" value="Unassembled WGS sequence"/>
</dbReference>
<feature type="compositionally biased region" description="Basic and acidic residues" evidence="6">
    <location>
        <begin position="1"/>
        <end position="23"/>
    </location>
</feature>
<dbReference type="EMBL" id="FN649760">
    <property type="protein sequence ID" value="CBN78272.1"/>
    <property type="molecule type" value="Genomic_DNA"/>
</dbReference>
<feature type="compositionally biased region" description="Basic and acidic residues" evidence="6">
    <location>
        <begin position="249"/>
        <end position="291"/>
    </location>
</feature>
<name>D8LNR2_ECTSI</name>
<evidence type="ECO:0000256" key="6">
    <source>
        <dbReference type="SAM" id="MobiDB-lite"/>
    </source>
</evidence>
<feature type="compositionally biased region" description="Polar residues" evidence="6">
    <location>
        <begin position="396"/>
        <end position="408"/>
    </location>
</feature>
<evidence type="ECO:0000313" key="9">
    <source>
        <dbReference type="Proteomes" id="UP000002630"/>
    </source>
</evidence>
<keyword evidence="2" id="KW-0677">Repeat</keyword>
<feature type="region of interest" description="Disordered" evidence="6">
    <location>
        <begin position="1"/>
        <end position="865"/>
    </location>
</feature>
<keyword evidence="4" id="KW-0862">Zinc</keyword>
<dbReference type="InterPro" id="IPR049899">
    <property type="entry name" value="Znf_C2HC_C3H"/>
</dbReference>
<feature type="compositionally biased region" description="Gly residues" evidence="6">
    <location>
        <begin position="429"/>
        <end position="447"/>
    </location>
</feature>
<evidence type="ECO:0000256" key="5">
    <source>
        <dbReference type="PROSITE-ProRule" id="PRU01371"/>
    </source>
</evidence>
<feature type="domain" description="C2HC/C3H-type" evidence="7">
    <location>
        <begin position="868"/>
        <end position="897"/>
    </location>
</feature>
<keyword evidence="1" id="KW-0479">Metal-binding</keyword>
<dbReference type="PROSITE" id="PS52027">
    <property type="entry name" value="ZF_C2HC_C3H"/>
    <property type="match status" value="2"/>
</dbReference>
<feature type="compositionally biased region" description="Basic and acidic residues" evidence="6">
    <location>
        <begin position="632"/>
        <end position="642"/>
    </location>
</feature>
<proteinExistence type="predicted"/>
<keyword evidence="3 5" id="KW-0863">Zinc-finger</keyword>
<feature type="compositionally biased region" description="Gly residues" evidence="6">
    <location>
        <begin position="925"/>
        <end position="939"/>
    </location>
</feature>
<feature type="compositionally biased region" description="Basic and acidic residues" evidence="6">
    <location>
        <begin position="97"/>
        <end position="106"/>
    </location>
</feature>
<feature type="domain" description="C2HC/C3H-type" evidence="7">
    <location>
        <begin position="1002"/>
        <end position="1031"/>
    </location>
</feature>
<evidence type="ECO:0000256" key="3">
    <source>
        <dbReference type="ARBA" id="ARBA00022771"/>
    </source>
</evidence>
<feature type="compositionally biased region" description="Basic and acidic residues" evidence="6">
    <location>
        <begin position="752"/>
        <end position="761"/>
    </location>
</feature>
<feature type="compositionally biased region" description="Basic residues" evidence="6">
    <location>
        <begin position="701"/>
        <end position="714"/>
    </location>
</feature>
<feature type="compositionally biased region" description="Acidic residues" evidence="6">
    <location>
        <begin position="853"/>
        <end position="865"/>
    </location>
</feature>
<feature type="compositionally biased region" description="Polar residues" evidence="6">
    <location>
        <begin position="515"/>
        <end position="524"/>
    </location>
</feature>
<sequence>MQHASGKDYDPSEWAKQRQERIKRALQARQKRQSGSPDKNHTFKPHLLSSNDGARSKLPPGARVGDASATQGAYDLTVLDNMDGAFPPKRTSANIYRDNRYDKADGGVRGPMDFGETRDSLDRLAVSTSDVDRQRLARMGSTSSYSSAVAPPPLPSPTKSESTQDNNGSEHTHRPHAPRAGEEAATGGRRRIIREDPGGRWTGPTRETAAAQNGGAYGEYDPATKRGAGDAFNGEGGRRSAAAATGDDALSHELEQRPHVRGAIAEEHRPGQPRHGRDDQQGRRTVGDDGPVHAGGAEEAAAATRRYSGGATGENGDPHPAEPRDGIERPEGADFLASLRGGEGAEAGANRQRGGSRVGPGRQAARARRGRRPEWNSDTGAAASLGSPRAAIVADNSPSAVQGRIESSSARRRNTDGAVGSIADSPYAAGGGTIGGSNGTSATGGGNATWKHKHTKTLPWGGEGEALGEAGVVGGEDDGGRELYGFGRPTASQLARRGPDEGRGGAPRLGYRTQMMPSPSTGNLTAAYRGGGDRFGGDDEGMNPPVERGVPAEKEQLRRNLSLLKKKMHGQAGSRRSQSAGPRAGELFGDPNAAPSGPGGVDSHLEGGGRQHLHMTTGTAPAMMPADPGAFLRDRDAAERALGRRGVGGGARRRPPPDGPGSPYAIDPNARGGGAAAATASARTSARQHHHRQPPLEQQNRQHRHHQQQHHQHHQASTNPAGGRRHGPFEGKHDSPRTGFTSGRTAAPADVARSRPHDHSGAGDVGGGGTRYTRRGTHAAAPARPGGGRARVGGASGGQGSPDRRRAWEGENGGGGGGGSQGDGSSRGGSRSRGGGGSRGKGGGGRGGGGEGYADDLPPDAFPDEQVELEECRTCGRRFTPAALEKHSRACHKVFQAKRKVFDTAEMRLKGTELEKFAKEKGRAGGRGGGGRGRGGRGPPRGFDDTPVGGAAARGARSSKWRQQSKQFRDALRQARVVADAQKSGKSLADLPPPKPSAPDPSLIPCPHCGRRFSELAGERHMQHCKNIRAKPSVLKKGSGSLLGQAARKTASGASGKGRGQRW</sequence>
<feature type="compositionally biased region" description="Low complexity" evidence="6">
    <location>
        <begin position="346"/>
        <end position="364"/>
    </location>
</feature>
<dbReference type="InterPro" id="IPR026319">
    <property type="entry name" value="ZC2HC1A/B-like"/>
</dbReference>
<feature type="compositionally biased region" description="Basic and acidic residues" evidence="6">
    <location>
        <begin position="316"/>
        <end position="332"/>
    </location>
</feature>
<evidence type="ECO:0000313" key="8">
    <source>
        <dbReference type="EMBL" id="CBN78272.1"/>
    </source>
</evidence>